<dbReference type="InterPro" id="IPR043136">
    <property type="entry name" value="B30.2/SPRY_sf"/>
</dbReference>
<keyword evidence="6" id="KW-1185">Reference proteome</keyword>
<evidence type="ECO:0000256" key="2">
    <source>
        <dbReference type="ARBA" id="ARBA00023043"/>
    </source>
</evidence>
<dbReference type="PROSITE" id="PS50188">
    <property type="entry name" value="B302_SPRY"/>
    <property type="match status" value="1"/>
</dbReference>
<feature type="repeat" description="ANK" evidence="3">
    <location>
        <begin position="132"/>
        <end position="164"/>
    </location>
</feature>
<evidence type="ECO:0000313" key="6">
    <source>
        <dbReference type="Proteomes" id="UP001338125"/>
    </source>
</evidence>
<comment type="caution">
    <text evidence="5">The sequence shown here is derived from an EMBL/GenBank/DDBJ whole genome shotgun (WGS) entry which is preliminary data.</text>
</comment>
<protein>
    <submittedName>
        <fullName evidence="5">Ankyrin repeat and protein kinase domain-containing protein 1</fullName>
    </submittedName>
</protein>
<evidence type="ECO:0000256" key="3">
    <source>
        <dbReference type="PROSITE-ProRule" id="PRU00023"/>
    </source>
</evidence>
<proteinExistence type="predicted"/>
<dbReference type="EMBL" id="JAVFKD010000010">
    <property type="protein sequence ID" value="KAK5994676.1"/>
    <property type="molecule type" value="Genomic_DNA"/>
</dbReference>
<keyword evidence="2 3" id="KW-0040">ANK repeat</keyword>
<sequence length="300" mass="33084">MASYVGLSPISDATSDYSIECAIINDDDVTVRELLHAVRRQSLGSVQLLLKKGSNMKTRDNDGKNALYYAISLDSSLIAEELLLFVLKAGSDVNLAAYRNRMLLHEAATAGQAENIEILVKWHADVDKIGNNGYTVLHLATEQGSAEAASALISAEASMDKAGEWKGSPLFTAVYYGRVDIVRLLLGAGADASACNTVGCGIDYESGEYFFTYDEEIVYGRSNNIIFRKLYPSIGHTDGAGKIRVNFGQTEFVWQKANKDRITSQKPETTWHEVENGPHRWNEIGQNCRATWSYKILVTK</sequence>
<dbReference type="InterPro" id="IPR036770">
    <property type="entry name" value="Ankyrin_rpt-contain_sf"/>
</dbReference>
<reference evidence="5 6" key="1">
    <citation type="submission" date="2024-01" db="EMBL/GenBank/DDBJ databases">
        <title>Complete genome of Cladobotryum mycophilum ATHUM6906.</title>
        <authorList>
            <person name="Christinaki A.C."/>
            <person name="Myridakis A.I."/>
            <person name="Kouvelis V.N."/>
        </authorList>
    </citation>
    <scope>NUCLEOTIDE SEQUENCE [LARGE SCALE GENOMIC DNA]</scope>
    <source>
        <strain evidence="5 6">ATHUM6906</strain>
    </source>
</reference>
<dbReference type="InterPro" id="IPR002110">
    <property type="entry name" value="Ankyrin_rpt"/>
</dbReference>
<keyword evidence="5" id="KW-0418">Kinase</keyword>
<feature type="domain" description="B30.2/SPRY" evidence="4">
    <location>
        <begin position="51"/>
        <end position="252"/>
    </location>
</feature>
<dbReference type="PANTHER" id="PTHR24189">
    <property type="entry name" value="MYOTROPHIN"/>
    <property type="match status" value="1"/>
</dbReference>
<dbReference type="InterPro" id="IPR050745">
    <property type="entry name" value="Multifunctional_regulatory"/>
</dbReference>
<dbReference type="Gene3D" id="2.60.120.920">
    <property type="match status" value="1"/>
</dbReference>
<evidence type="ECO:0000259" key="4">
    <source>
        <dbReference type="PROSITE" id="PS50188"/>
    </source>
</evidence>
<dbReference type="InterPro" id="IPR001870">
    <property type="entry name" value="B30.2/SPRY"/>
</dbReference>
<dbReference type="Proteomes" id="UP001338125">
    <property type="component" value="Unassembled WGS sequence"/>
</dbReference>
<dbReference type="Gene3D" id="1.25.40.20">
    <property type="entry name" value="Ankyrin repeat-containing domain"/>
    <property type="match status" value="1"/>
</dbReference>
<organism evidence="5 6">
    <name type="scientific">Cladobotryum mycophilum</name>
    <dbReference type="NCBI Taxonomy" id="491253"/>
    <lineage>
        <taxon>Eukaryota</taxon>
        <taxon>Fungi</taxon>
        <taxon>Dikarya</taxon>
        <taxon>Ascomycota</taxon>
        <taxon>Pezizomycotina</taxon>
        <taxon>Sordariomycetes</taxon>
        <taxon>Hypocreomycetidae</taxon>
        <taxon>Hypocreales</taxon>
        <taxon>Hypocreaceae</taxon>
        <taxon>Cladobotryum</taxon>
    </lineage>
</organism>
<feature type="repeat" description="ANK" evidence="3">
    <location>
        <begin position="168"/>
        <end position="197"/>
    </location>
</feature>
<gene>
    <name evidence="5" type="ORF">PT974_05161</name>
</gene>
<dbReference type="PANTHER" id="PTHR24189:SF50">
    <property type="entry name" value="ANKYRIN REPEAT AND SOCS BOX PROTEIN 2"/>
    <property type="match status" value="1"/>
</dbReference>
<dbReference type="PROSITE" id="PS50297">
    <property type="entry name" value="ANK_REP_REGION"/>
    <property type="match status" value="2"/>
</dbReference>
<dbReference type="GO" id="GO:0016301">
    <property type="term" value="F:kinase activity"/>
    <property type="evidence" value="ECO:0007669"/>
    <property type="project" value="UniProtKB-KW"/>
</dbReference>
<dbReference type="PRINTS" id="PR01415">
    <property type="entry name" value="ANKYRIN"/>
</dbReference>
<keyword evidence="5" id="KW-0808">Transferase</keyword>
<name>A0ABR0SR80_9HYPO</name>
<dbReference type="Pfam" id="PF12796">
    <property type="entry name" value="Ank_2"/>
    <property type="match status" value="1"/>
</dbReference>
<dbReference type="SMART" id="SM00248">
    <property type="entry name" value="ANK"/>
    <property type="match status" value="4"/>
</dbReference>
<evidence type="ECO:0000313" key="5">
    <source>
        <dbReference type="EMBL" id="KAK5994676.1"/>
    </source>
</evidence>
<dbReference type="SUPFAM" id="SSF48403">
    <property type="entry name" value="Ankyrin repeat"/>
    <property type="match status" value="1"/>
</dbReference>
<accession>A0ABR0SR80</accession>
<dbReference type="PROSITE" id="PS50088">
    <property type="entry name" value="ANK_REPEAT"/>
    <property type="match status" value="2"/>
</dbReference>
<keyword evidence="1" id="KW-0677">Repeat</keyword>
<evidence type="ECO:0000256" key="1">
    <source>
        <dbReference type="ARBA" id="ARBA00022737"/>
    </source>
</evidence>